<evidence type="ECO:0000313" key="3">
    <source>
        <dbReference type="EMBL" id="KAK9917314.1"/>
    </source>
</evidence>
<gene>
    <name evidence="3" type="ORF">WJX75_003060</name>
</gene>
<feature type="region of interest" description="Disordered" evidence="1">
    <location>
        <begin position="406"/>
        <end position="432"/>
    </location>
</feature>
<evidence type="ECO:0000259" key="2">
    <source>
        <dbReference type="PROSITE" id="PS50090"/>
    </source>
</evidence>
<sequence>MLQSVSYAFARSSGLPMHSTDTHVAMEQLSNLGSAFHSIHVAEQGAGKQAGGHSPEELSDRLSLKHSSSPEAGRLPQRSSSRESNSHASGSGVGVDERPGGPSGSVPRRQRCTRRRLNFGADEDDDANVHVGEAARHEPHIERHTSGIYDLIDAIGLLDAESLPAEVPADSEGSGRGSSESHQHSETLPPRATAASNAASRMARHASAPPEFEVSRRPGGVRKVRAAGPSAGRDNSRMGSWSQAQKVELVRLVREHSPCGAADWEAIADRLGRWSRGGASAERMYRTLTDPGYQKATNKHGRRLNKRSGTPMHVMAAHALRSLPGHEGNLTEISDVIKEHPGFAKDLDWSARPGTKTYPRWKDALIGCFKAGRYPHLVKTERKRDGLNVYLLDEARMPAAVAAAAAKALSAAEDSEEGSAGRGASGSDQSSE</sequence>
<evidence type="ECO:0000256" key="1">
    <source>
        <dbReference type="SAM" id="MobiDB-lite"/>
    </source>
</evidence>
<feature type="compositionally biased region" description="Low complexity" evidence="1">
    <location>
        <begin position="189"/>
        <end position="210"/>
    </location>
</feature>
<feature type="domain" description="Myb-like" evidence="2">
    <location>
        <begin position="233"/>
        <end position="289"/>
    </location>
</feature>
<organism evidence="3 4">
    <name type="scientific">Coccomyxa subellipsoidea</name>
    <dbReference type="NCBI Taxonomy" id="248742"/>
    <lineage>
        <taxon>Eukaryota</taxon>
        <taxon>Viridiplantae</taxon>
        <taxon>Chlorophyta</taxon>
        <taxon>core chlorophytes</taxon>
        <taxon>Trebouxiophyceae</taxon>
        <taxon>Trebouxiophyceae incertae sedis</taxon>
        <taxon>Coccomyxaceae</taxon>
        <taxon>Coccomyxa</taxon>
    </lineage>
</organism>
<feature type="compositionally biased region" description="Basic residues" evidence="1">
    <location>
        <begin position="108"/>
        <end position="117"/>
    </location>
</feature>
<protein>
    <recommendedName>
        <fullName evidence="2">Myb-like domain-containing protein</fullName>
    </recommendedName>
</protein>
<name>A0ABR2Z146_9CHLO</name>
<proteinExistence type="predicted"/>
<dbReference type="PROSITE" id="PS50090">
    <property type="entry name" value="MYB_LIKE"/>
    <property type="match status" value="1"/>
</dbReference>
<feature type="compositionally biased region" description="Basic and acidic residues" evidence="1">
    <location>
        <begin position="54"/>
        <end position="63"/>
    </location>
</feature>
<dbReference type="EMBL" id="JALJOT010000002">
    <property type="protein sequence ID" value="KAK9917314.1"/>
    <property type="molecule type" value="Genomic_DNA"/>
</dbReference>
<accession>A0ABR2Z146</accession>
<comment type="caution">
    <text evidence="3">The sequence shown here is derived from an EMBL/GenBank/DDBJ whole genome shotgun (WGS) entry which is preliminary data.</text>
</comment>
<reference evidence="3 4" key="1">
    <citation type="journal article" date="2024" name="Nat. Commun.">
        <title>Phylogenomics reveals the evolutionary origins of lichenization in chlorophyte algae.</title>
        <authorList>
            <person name="Puginier C."/>
            <person name="Libourel C."/>
            <person name="Otte J."/>
            <person name="Skaloud P."/>
            <person name="Haon M."/>
            <person name="Grisel S."/>
            <person name="Petersen M."/>
            <person name="Berrin J.G."/>
            <person name="Delaux P.M."/>
            <person name="Dal Grande F."/>
            <person name="Keller J."/>
        </authorList>
    </citation>
    <scope>NUCLEOTIDE SEQUENCE [LARGE SCALE GENOMIC DNA]</scope>
    <source>
        <strain evidence="3 4">SAG 216-7</strain>
    </source>
</reference>
<feature type="region of interest" description="Disordered" evidence="1">
    <location>
        <begin position="44"/>
        <end position="138"/>
    </location>
</feature>
<keyword evidence="4" id="KW-1185">Reference proteome</keyword>
<dbReference type="CDD" id="cd00167">
    <property type="entry name" value="SANT"/>
    <property type="match status" value="1"/>
</dbReference>
<evidence type="ECO:0000313" key="4">
    <source>
        <dbReference type="Proteomes" id="UP001491310"/>
    </source>
</evidence>
<dbReference type="InterPro" id="IPR001005">
    <property type="entry name" value="SANT/Myb"/>
</dbReference>
<feature type="region of interest" description="Disordered" evidence="1">
    <location>
        <begin position="165"/>
        <end position="240"/>
    </location>
</feature>
<dbReference type="Proteomes" id="UP001491310">
    <property type="component" value="Unassembled WGS sequence"/>
</dbReference>